<sequence>MNSPGHSHSQMKRHQKLAKKALVNKRDQSTNCLSGALYTAPKGGERINSNLDTHVTWDTRCLETTDKIDIYLYAPTYVNSSLPIHKWSEIPANRGWVDVKLAPRWWASDPHQNSTVDMNLNIVKSGNEPWDSANPIGPTWTAVYTVPADGKIPEDAFRGKVEKLISPFYEGGHLTAAGKTAAIVCPIVIVAVALGVFIRKLHINRNNKTADWADVMDKRMSRISVDWTSGGDGSSGVVPGVIGTRPGSYYSRASHETSNMAGRGAGNRVPRHMEDITPEFASEAEMREARPRGASMYSEGNRTSRISFAGNTAGDRVSRISFANSVENNGGRGIGANPRAHKSSASLPRVGQNGFRRSAHQTDSYYDADAPAVPRINTDKYRSSSDDRRQSRFSDGLVYADEDEIEERVRGEGEDDDEILMSPTQNDGPTPLGVGDVDRMKASLDVGRSLAVASPDKAKAGSEDDVEASLRNSMLSYPALSMMQSGRRESDGHDMFAALTSSRPVSGVTDDSRLRDSYIDHKHYNTTNPAIATVVPSSSQTGMAPPSNATSPDEAMKQYAALRAGGATPSASSSNPGLGPGNNTMRTLYTPDSESQGGHKAHQSVAGSSLNEDEVVGYNEMIDHGGFR</sequence>
<dbReference type="EMBL" id="KZ819767">
    <property type="protein sequence ID" value="PWN52604.1"/>
    <property type="molecule type" value="Genomic_DNA"/>
</dbReference>
<name>A0ACD0P3F0_9BASI</name>
<accession>A0ACD0P3F0</accession>
<dbReference type="Proteomes" id="UP000245626">
    <property type="component" value="Unassembled WGS sequence"/>
</dbReference>
<organism evidence="1 2">
    <name type="scientific">Violaceomyces palustris</name>
    <dbReference type="NCBI Taxonomy" id="1673888"/>
    <lineage>
        <taxon>Eukaryota</taxon>
        <taxon>Fungi</taxon>
        <taxon>Dikarya</taxon>
        <taxon>Basidiomycota</taxon>
        <taxon>Ustilaginomycotina</taxon>
        <taxon>Ustilaginomycetes</taxon>
        <taxon>Violaceomycetales</taxon>
        <taxon>Violaceomycetaceae</taxon>
        <taxon>Violaceomyces</taxon>
    </lineage>
</organism>
<proteinExistence type="predicted"/>
<evidence type="ECO:0000313" key="1">
    <source>
        <dbReference type="EMBL" id="PWN52604.1"/>
    </source>
</evidence>
<reference evidence="1 2" key="1">
    <citation type="journal article" date="2018" name="Mol. Biol. Evol.">
        <title>Broad Genomic Sampling Reveals a Smut Pathogenic Ancestry of the Fungal Clade Ustilaginomycotina.</title>
        <authorList>
            <person name="Kijpornyongpan T."/>
            <person name="Mondo S.J."/>
            <person name="Barry K."/>
            <person name="Sandor L."/>
            <person name="Lee J."/>
            <person name="Lipzen A."/>
            <person name="Pangilinan J."/>
            <person name="LaButti K."/>
            <person name="Hainaut M."/>
            <person name="Henrissat B."/>
            <person name="Grigoriev I.V."/>
            <person name="Spatafora J.W."/>
            <person name="Aime M.C."/>
        </authorList>
    </citation>
    <scope>NUCLEOTIDE SEQUENCE [LARGE SCALE GENOMIC DNA]</scope>
    <source>
        <strain evidence="1 2">SA 807</strain>
    </source>
</reference>
<gene>
    <name evidence="1" type="ORF">IE53DRAFT_367058</name>
</gene>
<evidence type="ECO:0000313" key="2">
    <source>
        <dbReference type="Proteomes" id="UP000245626"/>
    </source>
</evidence>
<protein>
    <submittedName>
        <fullName evidence="1">Uncharacterized protein</fullName>
    </submittedName>
</protein>
<keyword evidence="2" id="KW-1185">Reference proteome</keyword>